<name>A0A250X1N6_9CHLO</name>
<keyword evidence="3" id="KW-1185">Reference proteome</keyword>
<dbReference type="EMBL" id="BEGY01000020">
    <property type="protein sequence ID" value="GAX76849.1"/>
    <property type="molecule type" value="Genomic_DNA"/>
</dbReference>
<proteinExistence type="predicted"/>
<organism evidence="2 3">
    <name type="scientific">Chlamydomonas eustigma</name>
    <dbReference type="NCBI Taxonomy" id="1157962"/>
    <lineage>
        <taxon>Eukaryota</taxon>
        <taxon>Viridiplantae</taxon>
        <taxon>Chlorophyta</taxon>
        <taxon>core chlorophytes</taxon>
        <taxon>Chlorophyceae</taxon>
        <taxon>CS clade</taxon>
        <taxon>Chlamydomonadales</taxon>
        <taxon>Chlamydomonadaceae</taxon>
        <taxon>Chlamydomonas</taxon>
    </lineage>
</organism>
<evidence type="ECO:0008006" key="4">
    <source>
        <dbReference type="Google" id="ProtNLM"/>
    </source>
</evidence>
<feature type="signal peptide" evidence="1">
    <location>
        <begin position="1"/>
        <end position="30"/>
    </location>
</feature>
<evidence type="ECO:0000256" key="1">
    <source>
        <dbReference type="SAM" id="SignalP"/>
    </source>
</evidence>
<dbReference type="AlphaFoldDB" id="A0A250X1N6"/>
<reference evidence="2 3" key="1">
    <citation type="submission" date="2017-08" db="EMBL/GenBank/DDBJ databases">
        <title>Acidophilic green algal genome provides insights into adaptation to an acidic environment.</title>
        <authorList>
            <person name="Hirooka S."/>
            <person name="Hirose Y."/>
            <person name="Kanesaki Y."/>
            <person name="Higuchi S."/>
            <person name="Fujiwara T."/>
            <person name="Onuma R."/>
            <person name="Era A."/>
            <person name="Ohbayashi R."/>
            <person name="Uzuka A."/>
            <person name="Nozaki H."/>
            <person name="Yoshikawa H."/>
            <person name="Miyagishima S.Y."/>
        </authorList>
    </citation>
    <scope>NUCLEOTIDE SEQUENCE [LARGE SCALE GENOMIC DNA]</scope>
    <source>
        <strain evidence="2 3">NIES-2499</strain>
    </source>
</reference>
<protein>
    <recommendedName>
        <fullName evidence="4">Pherophorin domain-containing protein</fullName>
    </recommendedName>
</protein>
<feature type="chain" id="PRO_5012151393" description="Pherophorin domain-containing protein" evidence="1">
    <location>
        <begin position="31"/>
        <end position="338"/>
    </location>
</feature>
<dbReference type="OrthoDB" id="1885051at2759"/>
<dbReference type="STRING" id="1157962.A0A250X1N6"/>
<sequence>MSRPTQWTGRRIELAASLLTFNLICHGAYSQSFSTKGPLIDPCAPIKTVKKGDNFNLGLMFLPGQNASSLNDLFLPSVTAYSSSLGLCDPAVVKTLSLAGATFAVYSTRVDRLLLLQVPYSDIVQPMAELSSNRPVTMVMVAFRHNLFSTAVYVASANTTLSTGYGFVQTLSMMLVFSAGTLEYLNWYGTNCIDCGGNSAGICIHQPSGAGYSCSTPISNCTCSGLGIPSYACFYNSATFNGCNTGVNIAFQGTDSQNAAFTTGPQIQRLNSLSIVSLYYTVANYLSNMYNSTQSSISQQWAAAKGESVQQNVNQQGSVIGRRSLMSDPMLWGGLNFE</sequence>
<evidence type="ECO:0000313" key="3">
    <source>
        <dbReference type="Proteomes" id="UP000232323"/>
    </source>
</evidence>
<gene>
    <name evidence="2" type="ORF">CEUSTIGMA_g4295.t1</name>
</gene>
<comment type="caution">
    <text evidence="2">The sequence shown here is derived from an EMBL/GenBank/DDBJ whole genome shotgun (WGS) entry which is preliminary data.</text>
</comment>
<evidence type="ECO:0000313" key="2">
    <source>
        <dbReference type="EMBL" id="GAX76849.1"/>
    </source>
</evidence>
<keyword evidence="1" id="KW-0732">Signal</keyword>
<dbReference type="Proteomes" id="UP000232323">
    <property type="component" value="Unassembled WGS sequence"/>
</dbReference>
<accession>A0A250X1N6</accession>